<reference evidence="3" key="2">
    <citation type="submission" date="2018-03" db="EMBL/GenBank/DDBJ databases">
        <title>The Triticum urartu genome reveals the dynamic nature of wheat genome evolution.</title>
        <authorList>
            <person name="Ling H."/>
            <person name="Ma B."/>
            <person name="Shi X."/>
            <person name="Liu H."/>
            <person name="Dong L."/>
            <person name="Sun H."/>
            <person name="Cao Y."/>
            <person name="Gao Q."/>
            <person name="Zheng S."/>
            <person name="Li Y."/>
            <person name="Yu Y."/>
            <person name="Du H."/>
            <person name="Qi M."/>
            <person name="Li Y."/>
            <person name="Yu H."/>
            <person name="Cui Y."/>
            <person name="Wang N."/>
            <person name="Chen C."/>
            <person name="Wu H."/>
            <person name="Zhao Y."/>
            <person name="Zhang J."/>
            <person name="Li Y."/>
            <person name="Zhou W."/>
            <person name="Zhang B."/>
            <person name="Hu W."/>
            <person name="Eijk M."/>
            <person name="Tang J."/>
            <person name="Witsenboer H."/>
            <person name="Zhao S."/>
            <person name="Li Z."/>
            <person name="Zhang A."/>
            <person name="Wang D."/>
            <person name="Liang C."/>
        </authorList>
    </citation>
    <scope>NUCLEOTIDE SEQUENCE [LARGE SCALE GENOMIC DNA]</scope>
    <source>
        <strain evidence="3">cv. G1812</strain>
    </source>
</reference>
<accession>A0A8R7QIP4</accession>
<reference evidence="4" key="1">
    <citation type="journal article" date="2013" name="Nature">
        <title>Draft genome of the wheat A-genome progenitor Triticum urartu.</title>
        <authorList>
            <person name="Ling H.Q."/>
            <person name="Zhao S."/>
            <person name="Liu D."/>
            <person name="Wang J."/>
            <person name="Sun H."/>
            <person name="Zhang C."/>
            <person name="Fan H."/>
            <person name="Li D."/>
            <person name="Dong L."/>
            <person name="Tao Y."/>
            <person name="Gao C."/>
            <person name="Wu H."/>
            <person name="Li Y."/>
            <person name="Cui Y."/>
            <person name="Guo X."/>
            <person name="Zheng S."/>
            <person name="Wang B."/>
            <person name="Yu K."/>
            <person name="Liang Q."/>
            <person name="Yang W."/>
            <person name="Lou X."/>
            <person name="Chen J."/>
            <person name="Feng M."/>
            <person name="Jian J."/>
            <person name="Zhang X."/>
            <person name="Luo G."/>
            <person name="Jiang Y."/>
            <person name="Liu J."/>
            <person name="Wang Z."/>
            <person name="Sha Y."/>
            <person name="Zhang B."/>
            <person name="Wu H."/>
            <person name="Tang D."/>
            <person name="Shen Q."/>
            <person name="Xue P."/>
            <person name="Zou S."/>
            <person name="Wang X."/>
            <person name="Liu X."/>
            <person name="Wang F."/>
            <person name="Yang Y."/>
            <person name="An X."/>
            <person name="Dong Z."/>
            <person name="Zhang K."/>
            <person name="Zhang X."/>
            <person name="Luo M.C."/>
            <person name="Dvorak J."/>
            <person name="Tong Y."/>
            <person name="Wang J."/>
            <person name="Yang H."/>
            <person name="Li Z."/>
            <person name="Wang D."/>
            <person name="Zhang A."/>
            <person name="Wang J."/>
        </authorList>
    </citation>
    <scope>NUCLEOTIDE SEQUENCE</scope>
    <source>
        <strain evidence="4">cv. G1812</strain>
    </source>
</reference>
<dbReference type="EnsemblPlants" id="TuG1812G0500005624.01.T01">
    <property type="protein sequence ID" value="TuG1812G0500005624.01.T01.cds381015"/>
    <property type="gene ID" value="TuG1812G0500005624.01"/>
</dbReference>
<comment type="similarity">
    <text evidence="1">Belongs to the nicotianamine synthase (NAS)-like family.</text>
</comment>
<keyword evidence="4" id="KW-1185">Reference proteome</keyword>
<dbReference type="GO" id="GO:0030410">
    <property type="term" value="F:nicotianamine synthase activity"/>
    <property type="evidence" value="ECO:0007669"/>
    <property type="project" value="UniProtKB-UniRule"/>
</dbReference>
<proteinExistence type="inferred from homology"/>
<evidence type="ECO:0000313" key="3">
    <source>
        <dbReference type="EnsemblPlants" id="TuG1812G0500005624.01.T01.cds381015"/>
    </source>
</evidence>
<dbReference type="InterPro" id="IPR004298">
    <property type="entry name" value="Nicotian_synth"/>
</dbReference>
<dbReference type="Proteomes" id="UP000015106">
    <property type="component" value="Chromosome 5"/>
</dbReference>
<evidence type="ECO:0000256" key="1">
    <source>
        <dbReference type="RuleBase" id="RU368095"/>
    </source>
</evidence>
<dbReference type="Gramene" id="TuG1812G0500005624.01.T01">
    <property type="protein sequence ID" value="TuG1812G0500005624.01.T01.cds381015"/>
    <property type="gene ID" value="TuG1812G0500005624.01"/>
</dbReference>
<dbReference type="EC" id="2.5.1.43" evidence="1"/>
<dbReference type="PANTHER" id="PTHR32266:SF29">
    <property type="entry name" value="NICOTIANAMINE SYNTHASE"/>
    <property type="match status" value="1"/>
</dbReference>
<sequence length="188" mass="19967">MAAQNNKEVDALVEKITGLHSAIAKLPSLSPCPDVDALFTELVTACVPPSPVDVTKLARRRRRCGRASSAFAPRPRGSLRRTTPTCSPPLTTRWITSACSPTTATTSTSASWSTSSWRATCPEALPRPVSRSLAPARCRSAPSSWPRATCPTPCSATTTCAARPTTEPASCSARTRTWAPACRSTRPT</sequence>
<comment type="catalytic activity">
    <reaction evidence="1">
        <text>3 S-adenosyl-L-methionine = nicotianamine + 3 S-methyl-5'-thioadenosine + 3 H(+)</text>
        <dbReference type="Rhea" id="RHEA:16481"/>
        <dbReference type="ChEBI" id="CHEBI:15378"/>
        <dbReference type="ChEBI" id="CHEBI:17509"/>
        <dbReference type="ChEBI" id="CHEBI:58249"/>
        <dbReference type="ChEBI" id="CHEBI:59789"/>
        <dbReference type="EC" id="2.5.1.43"/>
    </reaction>
</comment>
<keyword evidence="1" id="KW-0808">Transferase</keyword>
<comment type="function">
    <text evidence="1">Synthesizes nicotianamine, a polyamine which serves as a sensor for the physiological iron status within the plant, and/or might be involved in the transport of iron.</text>
</comment>
<dbReference type="PANTHER" id="PTHR32266">
    <property type="entry name" value="NICOTIANAMINE SYNTHASE 3"/>
    <property type="match status" value="1"/>
</dbReference>
<dbReference type="Pfam" id="PF03059">
    <property type="entry name" value="NAS"/>
    <property type="match status" value="1"/>
</dbReference>
<name>A0A8R7QIP4_TRIUA</name>
<feature type="region of interest" description="Disordered" evidence="2">
    <location>
        <begin position="66"/>
        <end position="85"/>
    </location>
</feature>
<dbReference type="AlphaFoldDB" id="A0A8R7QIP4"/>
<evidence type="ECO:0000313" key="4">
    <source>
        <dbReference type="Proteomes" id="UP000015106"/>
    </source>
</evidence>
<organism evidence="3 4">
    <name type="scientific">Triticum urartu</name>
    <name type="common">Red wild einkorn</name>
    <name type="synonym">Crithodium urartu</name>
    <dbReference type="NCBI Taxonomy" id="4572"/>
    <lineage>
        <taxon>Eukaryota</taxon>
        <taxon>Viridiplantae</taxon>
        <taxon>Streptophyta</taxon>
        <taxon>Embryophyta</taxon>
        <taxon>Tracheophyta</taxon>
        <taxon>Spermatophyta</taxon>
        <taxon>Magnoliopsida</taxon>
        <taxon>Liliopsida</taxon>
        <taxon>Poales</taxon>
        <taxon>Poaceae</taxon>
        <taxon>BOP clade</taxon>
        <taxon>Pooideae</taxon>
        <taxon>Triticodae</taxon>
        <taxon>Triticeae</taxon>
        <taxon>Triticinae</taxon>
        <taxon>Triticum</taxon>
    </lineage>
</organism>
<protein>
    <recommendedName>
        <fullName evidence="1">Nicotianamine synthase</fullName>
        <ecNumber evidence="1">2.5.1.43</ecNumber>
    </recommendedName>
</protein>
<reference evidence="3" key="3">
    <citation type="submission" date="2022-06" db="UniProtKB">
        <authorList>
            <consortium name="EnsemblPlants"/>
        </authorList>
    </citation>
    <scope>IDENTIFICATION</scope>
</reference>
<dbReference type="GO" id="GO:0030418">
    <property type="term" value="P:nicotianamine biosynthetic process"/>
    <property type="evidence" value="ECO:0007669"/>
    <property type="project" value="UniProtKB-UniRule"/>
</dbReference>
<evidence type="ECO:0000256" key="2">
    <source>
        <dbReference type="SAM" id="MobiDB-lite"/>
    </source>
</evidence>
<keyword evidence="1" id="KW-0949">S-adenosyl-L-methionine</keyword>